<feature type="region of interest" description="Disordered" evidence="1">
    <location>
        <begin position="1"/>
        <end position="32"/>
    </location>
</feature>
<accession>A0A8S4RUP4</accession>
<protein>
    <submittedName>
        <fullName evidence="2">Jg9836 protein</fullName>
    </submittedName>
</protein>
<name>A0A8S4RUP4_9NEOP</name>
<comment type="caution">
    <text evidence="2">The sequence shown here is derived from an EMBL/GenBank/DDBJ whole genome shotgun (WGS) entry which is preliminary data.</text>
</comment>
<dbReference type="Proteomes" id="UP000838756">
    <property type="component" value="Unassembled WGS sequence"/>
</dbReference>
<proteinExistence type="predicted"/>
<dbReference type="EMBL" id="CAKXAJ010025530">
    <property type="protein sequence ID" value="CAH2240512.1"/>
    <property type="molecule type" value="Genomic_DNA"/>
</dbReference>
<feature type="compositionally biased region" description="Basic and acidic residues" evidence="1">
    <location>
        <begin position="22"/>
        <end position="32"/>
    </location>
</feature>
<dbReference type="AlphaFoldDB" id="A0A8S4RUP4"/>
<evidence type="ECO:0000313" key="2">
    <source>
        <dbReference type="EMBL" id="CAH2240512.1"/>
    </source>
</evidence>
<keyword evidence="3" id="KW-1185">Reference proteome</keyword>
<organism evidence="2 3">
    <name type="scientific">Pararge aegeria aegeria</name>
    <dbReference type="NCBI Taxonomy" id="348720"/>
    <lineage>
        <taxon>Eukaryota</taxon>
        <taxon>Metazoa</taxon>
        <taxon>Ecdysozoa</taxon>
        <taxon>Arthropoda</taxon>
        <taxon>Hexapoda</taxon>
        <taxon>Insecta</taxon>
        <taxon>Pterygota</taxon>
        <taxon>Neoptera</taxon>
        <taxon>Endopterygota</taxon>
        <taxon>Lepidoptera</taxon>
        <taxon>Glossata</taxon>
        <taxon>Ditrysia</taxon>
        <taxon>Papilionoidea</taxon>
        <taxon>Nymphalidae</taxon>
        <taxon>Satyrinae</taxon>
        <taxon>Satyrini</taxon>
        <taxon>Parargina</taxon>
        <taxon>Pararge</taxon>
    </lineage>
</organism>
<evidence type="ECO:0000313" key="3">
    <source>
        <dbReference type="Proteomes" id="UP000838756"/>
    </source>
</evidence>
<reference evidence="2" key="1">
    <citation type="submission" date="2022-03" db="EMBL/GenBank/DDBJ databases">
        <authorList>
            <person name="Lindestad O."/>
        </authorList>
    </citation>
    <scope>NUCLEOTIDE SEQUENCE</scope>
</reference>
<gene>
    <name evidence="2" type="primary">jg9836</name>
    <name evidence="2" type="ORF">PAEG_LOCUS17088</name>
</gene>
<sequence length="32" mass="3571">MESEIIPETPENSSDESTPPEILKKADEVIQN</sequence>
<feature type="non-terminal residue" evidence="2">
    <location>
        <position position="32"/>
    </location>
</feature>
<evidence type="ECO:0000256" key="1">
    <source>
        <dbReference type="SAM" id="MobiDB-lite"/>
    </source>
</evidence>